<accession>A0A3M6TMG4</accession>
<evidence type="ECO:0000313" key="1">
    <source>
        <dbReference type="EMBL" id="RMX42508.1"/>
    </source>
</evidence>
<sequence>MSQSLLSFCLMNTRSVRNKNAMLMDYICDLKADLYAMTETRFTENDASVRVELIPDSYNLIDQPRVGRRGGGTGLLYRNDLCVKKVKSVEENSFEFSEWIIRSQEEMEKIIQLQYTQAGQSGRGHLTAGILALWSAHYVHSCLSRKWNTKKCLLHIKYISRRER</sequence>
<keyword evidence="2" id="KW-1185">Reference proteome</keyword>
<name>A0A3M6TMG4_POCDA</name>
<dbReference type="PANTHER" id="PTHR46670:SF3">
    <property type="entry name" value="ENDONUCLEASE_EXONUCLEASE_PHOSPHATASE DOMAIN-CONTAINING PROTEIN"/>
    <property type="match status" value="1"/>
</dbReference>
<proteinExistence type="predicted"/>
<dbReference type="Gene3D" id="3.60.10.10">
    <property type="entry name" value="Endonuclease/exonuclease/phosphatase"/>
    <property type="match status" value="1"/>
</dbReference>
<comment type="caution">
    <text evidence="1">The sequence shown here is derived from an EMBL/GenBank/DDBJ whole genome shotgun (WGS) entry which is preliminary data.</text>
</comment>
<reference evidence="1 2" key="1">
    <citation type="journal article" date="2018" name="Sci. Rep.">
        <title>Comparative analysis of the Pocillopora damicornis genome highlights role of immune system in coral evolution.</title>
        <authorList>
            <person name="Cunning R."/>
            <person name="Bay R.A."/>
            <person name="Gillette P."/>
            <person name="Baker A.C."/>
            <person name="Traylor-Knowles N."/>
        </authorList>
    </citation>
    <scope>NUCLEOTIDE SEQUENCE [LARGE SCALE GENOMIC DNA]</scope>
    <source>
        <strain evidence="1">RSMAS</strain>
        <tissue evidence="1">Whole animal</tissue>
    </source>
</reference>
<dbReference type="SUPFAM" id="SSF56219">
    <property type="entry name" value="DNase I-like"/>
    <property type="match status" value="1"/>
</dbReference>
<dbReference type="STRING" id="46731.A0A3M6TMG4"/>
<dbReference type="Proteomes" id="UP000275408">
    <property type="component" value="Unassembled WGS sequence"/>
</dbReference>
<evidence type="ECO:0000313" key="2">
    <source>
        <dbReference type="Proteomes" id="UP000275408"/>
    </source>
</evidence>
<gene>
    <name evidence="1" type="ORF">pdam_00022263</name>
</gene>
<organism evidence="1 2">
    <name type="scientific">Pocillopora damicornis</name>
    <name type="common">Cauliflower coral</name>
    <name type="synonym">Millepora damicornis</name>
    <dbReference type="NCBI Taxonomy" id="46731"/>
    <lineage>
        <taxon>Eukaryota</taxon>
        <taxon>Metazoa</taxon>
        <taxon>Cnidaria</taxon>
        <taxon>Anthozoa</taxon>
        <taxon>Hexacorallia</taxon>
        <taxon>Scleractinia</taxon>
        <taxon>Astrocoeniina</taxon>
        <taxon>Pocilloporidae</taxon>
        <taxon>Pocillopora</taxon>
    </lineage>
</organism>
<dbReference type="EMBL" id="RCHS01003347">
    <property type="protein sequence ID" value="RMX42508.1"/>
    <property type="molecule type" value="Genomic_DNA"/>
</dbReference>
<dbReference type="InterPro" id="IPR036691">
    <property type="entry name" value="Endo/exonu/phosph_ase_sf"/>
</dbReference>
<protein>
    <submittedName>
        <fullName evidence="1">Uncharacterized protein</fullName>
    </submittedName>
</protein>
<dbReference type="PANTHER" id="PTHR46670">
    <property type="entry name" value="ENDO/EXONUCLEASE/PHOSPHATASE DOMAIN-CONTAINING PROTEIN"/>
    <property type="match status" value="1"/>
</dbReference>
<dbReference type="AlphaFoldDB" id="A0A3M6TMG4"/>